<organism evidence="1 2">
    <name type="scientific">Sphingomonas aurantiaca</name>
    <dbReference type="NCBI Taxonomy" id="185949"/>
    <lineage>
        <taxon>Bacteria</taxon>
        <taxon>Pseudomonadati</taxon>
        <taxon>Pseudomonadota</taxon>
        <taxon>Alphaproteobacteria</taxon>
        <taxon>Sphingomonadales</taxon>
        <taxon>Sphingomonadaceae</taxon>
        <taxon>Sphingomonas</taxon>
    </lineage>
</organism>
<dbReference type="Proteomes" id="UP000326857">
    <property type="component" value="Unassembled WGS sequence"/>
</dbReference>
<gene>
    <name evidence="1" type="ORF">SPHINGO391_510129</name>
</gene>
<evidence type="ECO:0000313" key="2">
    <source>
        <dbReference type="Proteomes" id="UP000326857"/>
    </source>
</evidence>
<sequence length="78" mass="8533">MSVGYGRGLERMTWHGVDAVSGALATGNLPHDPFFTARIADRDRSHERCRIEQRTRAVRPVGRWRAATAAAGDGDAAR</sequence>
<protein>
    <submittedName>
        <fullName evidence="1">Uncharacterized protein</fullName>
    </submittedName>
</protein>
<proteinExistence type="predicted"/>
<evidence type="ECO:0000313" key="1">
    <source>
        <dbReference type="EMBL" id="VVT29495.1"/>
    </source>
</evidence>
<accession>A0A5E8ADD0</accession>
<reference evidence="1 2" key="1">
    <citation type="submission" date="2019-09" db="EMBL/GenBank/DDBJ databases">
        <authorList>
            <person name="Dittami M. S."/>
        </authorList>
    </citation>
    <scope>NUCLEOTIDE SEQUENCE [LARGE SCALE GENOMIC DNA]</scope>
    <source>
        <strain evidence="1">SPHINGO391</strain>
    </source>
</reference>
<dbReference type="EMBL" id="CABVLI010000047">
    <property type="protein sequence ID" value="VVT29495.1"/>
    <property type="molecule type" value="Genomic_DNA"/>
</dbReference>
<dbReference type="AlphaFoldDB" id="A0A5E8ADD0"/>
<name>A0A5E8ADD0_9SPHN</name>